<feature type="compositionally biased region" description="Polar residues" evidence="1">
    <location>
        <begin position="99"/>
        <end position="116"/>
    </location>
</feature>
<reference evidence="2 3" key="1">
    <citation type="submission" date="2014-04" db="EMBL/GenBank/DDBJ databases">
        <authorList>
            <consortium name="DOE Joint Genome Institute"/>
            <person name="Kuo A."/>
            <person name="Girlanda M."/>
            <person name="Perotto S."/>
            <person name="Kohler A."/>
            <person name="Nagy L.G."/>
            <person name="Floudas D."/>
            <person name="Copeland A."/>
            <person name="Barry K.W."/>
            <person name="Cichocki N."/>
            <person name="Veneault-Fourrey C."/>
            <person name="LaButti K."/>
            <person name="Lindquist E.A."/>
            <person name="Lipzen A."/>
            <person name="Lundell T."/>
            <person name="Morin E."/>
            <person name="Murat C."/>
            <person name="Sun H."/>
            <person name="Tunlid A."/>
            <person name="Henrissat B."/>
            <person name="Grigoriev I.V."/>
            <person name="Hibbett D.S."/>
            <person name="Martin F."/>
            <person name="Nordberg H.P."/>
            <person name="Cantor M.N."/>
            <person name="Hua S.X."/>
        </authorList>
    </citation>
    <scope>NUCLEOTIDE SEQUENCE [LARGE SCALE GENOMIC DNA]</scope>
    <source>
        <strain evidence="2 3">MUT 4182</strain>
    </source>
</reference>
<reference evidence="3" key="2">
    <citation type="submission" date="2015-01" db="EMBL/GenBank/DDBJ databases">
        <title>Evolutionary Origins and Diversification of the Mycorrhizal Mutualists.</title>
        <authorList>
            <consortium name="DOE Joint Genome Institute"/>
            <consortium name="Mycorrhizal Genomics Consortium"/>
            <person name="Kohler A."/>
            <person name="Kuo A."/>
            <person name="Nagy L.G."/>
            <person name="Floudas D."/>
            <person name="Copeland A."/>
            <person name="Barry K.W."/>
            <person name="Cichocki N."/>
            <person name="Veneault-Fourrey C."/>
            <person name="LaButti K."/>
            <person name="Lindquist E.A."/>
            <person name="Lipzen A."/>
            <person name="Lundell T."/>
            <person name="Morin E."/>
            <person name="Murat C."/>
            <person name="Riley R."/>
            <person name="Ohm R."/>
            <person name="Sun H."/>
            <person name="Tunlid A."/>
            <person name="Henrissat B."/>
            <person name="Grigoriev I.V."/>
            <person name="Hibbett D.S."/>
            <person name="Martin F."/>
        </authorList>
    </citation>
    <scope>NUCLEOTIDE SEQUENCE [LARGE SCALE GENOMIC DNA]</scope>
    <source>
        <strain evidence="3">MUT 4182</strain>
    </source>
</reference>
<sequence>MYDDSYDNDGTDFWKGYDSSAAASPVLGSKATFTHIEYSPSTSFSFKPAESPSRVDVHSSTVPELVFTHHRTASSLTDTPDSHPQPLSAVEHSEEDDSSYWSQYSKVQGSGDSTVPSPRLPNGKKPELDEFGRPLFEVGDDEHTPSAVEVMQYEPTASLRGDLYLHGSVGVEDEFAEEPFGRGFDDAFADKKEDEVPEVNVMVGGLGLTTHTAAEQPEEAPLASEASDSGSSESAGSTALASETALEEAMRGIYWLWKGQNADRTVEQFLGLVKRAIDP</sequence>
<accession>A0A0C3Q6T8</accession>
<dbReference type="EMBL" id="KN823213">
    <property type="protein sequence ID" value="KIO19596.1"/>
    <property type="molecule type" value="Genomic_DNA"/>
</dbReference>
<dbReference type="AlphaFoldDB" id="A0A0C3Q6T8"/>
<gene>
    <name evidence="2" type="ORF">M407DRAFT_246112</name>
</gene>
<evidence type="ECO:0000256" key="1">
    <source>
        <dbReference type="SAM" id="MobiDB-lite"/>
    </source>
</evidence>
<dbReference type="Proteomes" id="UP000054248">
    <property type="component" value="Unassembled WGS sequence"/>
</dbReference>
<dbReference type="HOGENOM" id="CLU_998170_0_0_1"/>
<name>A0A0C3Q6T8_9AGAM</name>
<protein>
    <submittedName>
        <fullName evidence="2">Uncharacterized protein</fullName>
    </submittedName>
</protein>
<feature type="region of interest" description="Disordered" evidence="1">
    <location>
        <begin position="209"/>
        <end position="243"/>
    </location>
</feature>
<evidence type="ECO:0000313" key="2">
    <source>
        <dbReference type="EMBL" id="KIO19596.1"/>
    </source>
</evidence>
<keyword evidence="3" id="KW-1185">Reference proteome</keyword>
<feature type="region of interest" description="Disordered" evidence="1">
    <location>
        <begin position="73"/>
        <end position="127"/>
    </location>
</feature>
<dbReference type="OrthoDB" id="2270193at2759"/>
<evidence type="ECO:0000313" key="3">
    <source>
        <dbReference type="Proteomes" id="UP000054248"/>
    </source>
</evidence>
<organism evidence="2 3">
    <name type="scientific">Tulasnella calospora MUT 4182</name>
    <dbReference type="NCBI Taxonomy" id="1051891"/>
    <lineage>
        <taxon>Eukaryota</taxon>
        <taxon>Fungi</taxon>
        <taxon>Dikarya</taxon>
        <taxon>Basidiomycota</taxon>
        <taxon>Agaricomycotina</taxon>
        <taxon>Agaricomycetes</taxon>
        <taxon>Cantharellales</taxon>
        <taxon>Tulasnellaceae</taxon>
        <taxon>Tulasnella</taxon>
    </lineage>
</organism>
<proteinExistence type="predicted"/>
<feature type="compositionally biased region" description="Low complexity" evidence="1">
    <location>
        <begin position="222"/>
        <end position="243"/>
    </location>
</feature>